<accession>A0AA38LV81</accession>
<feature type="region of interest" description="Disordered" evidence="1">
    <location>
        <begin position="66"/>
        <end position="121"/>
    </location>
</feature>
<dbReference type="GeneID" id="77724707"/>
<feature type="region of interest" description="Disordered" evidence="1">
    <location>
        <begin position="228"/>
        <end position="256"/>
    </location>
</feature>
<dbReference type="RefSeq" id="XP_052944698.1">
    <property type="nucleotide sequence ID" value="XM_053085506.1"/>
</dbReference>
<dbReference type="InterPro" id="IPR016024">
    <property type="entry name" value="ARM-type_fold"/>
</dbReference>
<protein>
    <submittedName>
        <fullName evidence="2">Uncharacterized protein</fullName>
    </submittedName>
</protein>
<comment type="caution">
    <text evidence="2">The sequence shown here is derived from an EMBL/GenBank/DDBJ whole genome shotgun (WGS) entry which is preliminary data.</text>
</comment>
<feature type="non-terminal residue" evidence="2">
    <location>
        <position position="1"/>
    </location>
</feature>
<keyword evidence="3" id="KW-1185">Reference proteome</keyword>
<dbReference type="SUPFAM" id="SSF48371">
    <property type="entry name" value="ARM repeat"/>
    <property type="match status" value="1"/>
</dbReference>
<evidence type="ECO:0000256" key="1">
    <source>
        <dbReference type="SAM" id="MobiDB-lite"/>
    </source>
</evidence>
<feature type="region of interest" description="Disordered" evidence="1">
    <location>
        <begin position="1319"/>
        <end position="1355"/>
    </location>
</feature>
<feature type="non-terminal residue" evidence="2">
    <location>
        <position position="1381"/>
    </location>
</feature>
<feature type="compositionally biased region" description="Basic and acidic residues" evidence="1">
    <location>
        <begin position="73"/>
        <end position="92"/>
    </location>
</feature>
<dbReference type="EMBL" id="JAKWFO010000006">
    <property type="protein sequence ID" value="KAI9634921.1"/>
    <property type="molecule type" value="Genomic_DNA"/>
</dbReference>
<proteinExistence type="predicted"/>
<dbReference type="Proteomes" id="UP001164286">
    <property type="component" value="Unassembled WGS sequence"/>
</dbReference>
<sequence>PFSPLSASSSSPIVPRGILKPIVSQILLTINADHGKWLNKEEARLRVCGKRPRIVARDSFQVAAMRSSGDGPVDLKGKGKERARDESMRGSDEVNGFDGTMEVDGDGKRERDGESDEEEEEIEAEGALMTESLVDIILNGAEDLLSLEEAYITLCLRLKTKFGPETSSDNALSNDEGIRIAIQPIRDEAPAIVRALQRDLARLLGKFPSAERSSSPLERESSPFAHILPLQDVTPTRRQTSSPLPGSSSRSRSGFTEAEVRYRREASGVGQAALKFLALLFNKQQLYSCFSDADLTALLDQVLAIPRTPKMPTPNPKRTYVAAITVLAHIKIPSADVLPCKEKIIRVLESAVADGLGKGNFATGGADIVPTRKPGLIAVANIVSTYPLLFVPHYADLLPAALRDLYHKSPDIRGKAAAVCTAFATAKYGLVSGAADALERSPSAQTKEDWQKMKLLAQRLEISVVSHLKSFVKVPGQAGPTYGRTGERKTEATTIESLFRDTIGSAEGVLWACATYSALISLMGAAYPASGHTSTFTYIMEKALHITTNNTRTIFARTAWSHIIHAYFSAVTTISLSAENQLIRSSSTFSSGTATEIVERLRLIQYPVDLALKGINAPTSVQKVLTSATEGAPERYAWDRTEKGKRYNWLVTCGSAAADVIYAHTGVALYHQSLPTPTSPPASGTQTRPEVAGATQLERLDVAWDKVVKPILTGLLGVNGIDSLKVIGWQSLHAITSPTSSESTSWSLDRLLSPRYLSGRAFAADAVILVDKSLQGVEDEAIKPSEIPAWGAEWVVHRLPELLSLFQEALKGVNGVSRMGVCNWVRTEQGDRVVPVQLVQIWSNLLRALASTRSEGGAGDAAFAQGVQQVVSAIKAIWDLEPEEYLPIGLSGVEGCSQDVDLTRLTLLAKLVDTAIEQLGHTALAKTSFAFLGPHYPDLGMGVNARSTAAGVLLFQLLNFSPSTSPLSGPAQIVLDGLVTKLLRIGVATSTASELLGDITNGLPTVFESDEPVQLDIWRALACAWCEFLGNGQVAPAPAVDGQVQPDITGAVLVDLMVAPFRNKAVESAWHSHAGKVDLGAWKGLLEATGRRFRAKAVDSNEGLLDEVARQLMGIFEDSSTITVSCLTAMIEEMSSAMSQGHSSHVPVDLLKVVSASLFECYPTPETLGSQTEYHLHPAVNDLVDAFTSLLSAASPSAASQLLDPETTAGLRIWLSDSSQVSSPELITSLDKLYCASLDLLSRAISSGDIAATGHTLDTYIDLFAPRLNCAGSSDVPQRFVQFWRAGFEGVDLDISDDTRGFLLGFMAAVPGTISVQGLAESEPMDEEESQRRFPHSQAVRAAPSSPIVPASDPMAMDVDQVDVEPEQEAAETMEYEADIS</sequence>
<evidence type="ECO:0000313" key="3">
    <source>
        <dbReference type="Proteomes" id="UP001164286"/>
    </source>
</evidence>
<feature type="compositionally biased region" description="Low complexity" evidence="1">
    <location>
        <begin position="241"/>
        <end position="254"/>
    </location>
</feature>
<gene>
    <name evidence="2" type="ORF">MKK02DRAFT_10946</name>
</gene>
<name>A0AA38LV81_9TREE</name>
<reference evidence="2" key="1">
    <citation type="journal article" date="2022" name="G3 (Bethesda)">
        <title>High quality genome of the basidiomycete yeast Dioszegia hungarica PDD-24b-2 isolated from cloud water.</title>
        <authorList>
            <person name="Jarrige D."/>
            <person name="Haridas S."/>
            <person name="Bleykasten-Grosshans C."/>
            <person name="Joly M."/>
            <person name="Nadalig T."/>
            <person name="Sancelme M."/>
            <person name="Vuilleumier S."/>
            <person name="Grigoriev I.V."/>
            <person name="Amato P."/>
            <person name="Bringel F."/>
        </authorList>
    </citation>
    <scope>NUCLEOTIDE SEQUENCE</scope>
    <source>
        <strain evidence="2">PDD-24b-2</strain>
    </source>
</reference>
<organism evidence="2 3">
    <name type="scientific">Dioszegia hungarica</name>
    <dbReference type="NCBI Taxonomy" id="4972"/>
    <lineage>
        <taxon>Eukaryota</taxon>
        <taxon>Fungi</taxon>
        <taxon>Dikarya</taxon>
        <taxon>Basidiomycota</taxon>
        <taxon>Agaricomycotina</taxon>
        <taxon>Tremellomycetes</taxon>
        <taxon>Tremellales</taxon>
        <taxon>Bulleribasidiaceae</taxon>
        <taxon>Dioszegia</taxon>
    </lineage>
</organism>
<evidence type="ECO:0000313" key="2">
    <source>
        <dbReference type="EMBL" id="KAI9634921.1"/>
    </source>
</evidence>